<evidence type="ECO:0008006" key="8">
    <source>
        <dbReference type="Google" id="ProtNLM"/>
    </source>
</evidence>
<keyword evidence="7" id="KW-1185">Reference proteome</keyword>
<sequence length="284" mass="30804">MRWKGGRRSDNVEDRRGMSVAKGAAGGGIGVVLIAVVAMLLGVDPSQILNQFTAPDSTSQNSATTTTGKISDELGEFVSVVLADTEDTWHELFRQMGRTYTEPKLVLFTGAVQSACGYAQSATGPFYCSGDQKVYIDLGFYNDLKERFKAPGDFAQAYVIAHEIGHHVQNLLGILPQVHEARSQADKATANALLVKLELQADCLAGVWAYHADKARQVVETGDVEEALRAASSIGDDRLQMQAQGYVVPDAFTHGTSEQRARWFTQGIKSGNPNMCNTFQAKNL</sequence>
<dbReference type="GO" id="GO:0016020">
    <property type="term" value="C:membrane"/>
    <property type="evidence" value="ECO:0007669"/>
    <property type="project" value="UniProtKB-SubCell"/>
</dbReference>
<comment type="subcellular location">
    <subcellularLocation>
        <location evidence="1">Membrane</location>
        <topology evidence="1">Single-pass membrane protein</topology>
    </subcellularLocation>
</comment>
<name>A0A0S6WB67_VECG1</name>
<evidence type="ECO:0000313" key="7">
    <source>
        <dbReference type="Proteomes" id="UP000030661"/>
    </source>
</evidence>
<evidence type="ECO:0000256" key="5">
    <source>
        <dbReference type="SAM" id="Phobius"/>
    </source>
</evidence>
<dbReference type="InterPro" id="IPR007343">
    <property type="entry name" value="Uncharacterised_pept_Zn_put"/>
</dbReference>
<protein>
    <recommendedName>
        <fullName evidence="8">Flagellar biosynthesis protein FlgM</fullName>
    </recommendedName>
</protein>
<dbReference type="AlphaFoldDB" id="A0A0S6WB67"/>
<evidence type="ECO:0000256" key="2">
    <source>
        <dbReference type="ARBA" id="ARBA00022692"/>
    </source>
</evidence>
<reference evidence="6" key="1">
    <citation type="journal article" date="2015" name="PeerJ">
        <title>First genomic representation of candidate bacterial phylum KSB3 points to enhanced environmental sensing as a trigger of wastewater bulking.</title>
        <authorList>
            <person name="Sekiguchi Y."/>
            <person name="Ohashi A."/>
            <person name="Parks D.H."/>
            <person name="Yamauchi T."/>
            <person name="Tyson G.W."/>
            <person name="Hugenholtz P."/>
        </authorList>
    </citation>
    <scope>NUCLEOTIDE SEQUENCE [LARGE SCALE GENOMIC DNA]</scope>
</reference>
<dbReference type="PANTHER" id="PTHR30168">
    <property type="entry name" value="PUTATIVE MEMBRANE PROTEIN YPFJ"/>
    <property type="match status" value="1"/>
</dbReference>
<dbReference type="PANTHER" id="PTHR30168:SF0">
    <property type="entry name" value="INNER MEMBRANE PROTEIN"/>
    <property type="match status" value="1"/>
</dbReference>
<feature type="transmembrane region" description="Helical" evidence="5">
    <location>
        <begin position="20"/>
        <end position="43"/>
    </location>
</feature>
<organism evidence="6">
    <name type="scientific">Vecturithrix granuli</name>
    <dbReference type="NCBI Taxonomy" id="1499967"/>
    <lineage>
        <taxon>Bacteria</taxon>
        <taxon>Candidatus Moduliflexota</taxon>
        <taxon>Candidatus Vecturitrichia</taxon>
        <taxon>Candidatus Vecturitrichales</taxon>
        <taxon>Candidatus Vecturitrichaceae</taxon>
        <taxon>Candidatus Vecturithrix</taxon>
    </lineage>
</organism>
<dbReference type="eggNOG" id="COG2321">
    <property type="taxonomic scope" value="Bacteria"/>
</dbReference>
<evidence type="ECO:0000256" key="1">
    <source>
        <dbReference type="ARBA" id="ARBA00004167"/>
    </source>
</evidence>
<dbReference type="EMBL" id="DF820463">
    <property type="protein sequence ID" value="GAK55481.1"/>
    <property type="molecule type" value="Genomic_DNA"/>
</dbReference>
<keyword evidence="2 5" id="KW-0812">Transmembrane</keyword>
<dbReference type="HOGENOM" id="CLU_059329_0_0_0"/>
<gene>
    <name evidence="6" type="ORF">U27_02315</name>
</gene>
<accession>A0A0S6WB67</accession>
<evidence type="ECO:0000256" key="3">
    <source>
        <dbReference type="ARBA" id="ARBA00022989"/>
    </source>
</evidence>
<proteinExistence type="predicted"/>
<keyword evidence="3 5" id="KW-1133">Transmembrane helix</keyword>
<evidence type="ECO:0000313" key="6">
    <source>
        <dbReference type="EMBL" id="GAK55481.1"/>
    </source>
</evidence>
<dbReference type="Proteomes" id="UP000030661">
    <property type="component" value="Unassembled WGS sequence"/>
</dbReference>
<keyword evidence="4 5" id="KW-0472">Membrane</keyword>
<dbReference type="Pfam" id="PF04228">
    <property type="entry name" value="Zn_peptidase"/>
    <property type="match status" value="1"/>
</dbReference>
<evidence type="ECO:0000256" key="4">
    <source>
        <dbReference type="ARBA" id="ARBA00023136"/>
    </source>
</evidence>